<keyword evidence="4" id="KW-1185">Reference proteome</keyword>
<protein>
    <submittedName>
        <fullName evidence="3">Acyltransferase</fullName>
    </submittedName>
</protein>
<feature type="transmembrane region" description="Helical" evidence="1">
    <location>
        <begin position="111"/>
        <end position="129"/>
    </location>
</feature>
<dbReference type="Proteomes" id="UP000179734">
    <property type="component" value="Unassembled WGS sequence"/>
</dbReference>
<accession>A0A1S1N2M8</accession>
<keyword evidence="3" id="KW-0808">Transferase</keyword>
<comment type="caution">
    <text evidence="3">The sequence shown here is derived from an EMBL/GenBank/DDBJ whole genome shotgun (WGS) entry which is preliminary data.</text>
</comment>
<dbReference type="GO" id="GO:0016747">
    <property type="term" value="F:acyltransferase activity, transferring groups other than amino-acyl groups"/>
    <property type="evidence" value="ECO:0007669"/>
    <property type="project" value="InterPro"/>
</dbReference>
<feature type="transmembrane region" description="Helical" evidence="1">
    <location>
        <begin position="68"/>
        <end position="90"/>
    </location>
</feature>
<keyword evidence="1" id="KW-0472">Membrane</keyword>
<feature type="transmembrane region" description="Helical" evidence="1">
    <location>
        <begin position="380"/>
        <end position="402"/>
    </location>
</feature>
<feature type="transmembrane region" description="Helical" evidence="1">
    <location>
        <begin position="224"/>
        <end position="244"/>
    </location>
</feature>
<keyword evidence="1" id="KW-1133">Transmembrane helix</keyword>
<feature type="transmembrane region" description="Helical" evidence="1">
    <location>
        <begin position="264"/>
        <end position="282"/>
    </location>
</feature>
<feature type="transmembrane region" description="Helical" evidence="1">
    <location>
        <begin position="294"/>
        <end position="317"/>
    </location>
</feature>
<name>A0A1S1N2M8_9MYCO</name>
<dbReference type="AlphaFoldDB" id="A0A1S1N2M8"/>
<keyword evidence="1" id="KW-0812">Transmembrane</keyword>
<dbReference type="Pfam" id="PF01757">
    <property type="entry name" value="Acyl_transf_3"/>
    <property type="match status" value="1"/>
</dbReference>
<feature type="transmembrane region" description="Helical" evidence="1">
    <location>
        <begin position="170"/>
        <end position="190"/>
    </location>
</feature>
<dbReference type="InterPro" id="IPR002656">
    <property type="entry name" value="Acyl_transf_3_dom"/>
</dbReference>
<feature type="transmembrane region" description="Helical" evidence="1">
    <location>
        <begin position="141"/>
        <end position="161"/>
    </location>
</feature>
<evidence type="ECO:0000256" key="1">
    <source>
        <dbReference type="SAM" id="Phobius"/>
    </source>
</evidence>
<dbReference type="RefSeq" id="WP_071029369.1">
    <property type="nucleotide sequence ID" value="NZ_MLQM01000197.1"/>
</dbReference>
<feature type="transmembrane region" description="Helical" evidence="1">
    <location>
        <begin position="27"/>
        <end position="48"/>
    </location>
</feature>
<gene>
    <name evidence="3" type="ORF">BKN37_23630</name>
</gene>
<feature type="domain" description="Acyltransferase 3" evidence="2">
    <location>
        <begin position="23"/>
        <end position="343"/>
    </location>
</feature>
<feature type="transmembrane region" description="Helical" evidence="1">
    <location>
        <begin position="408"/>
        <end position="426"/>
    </location>
</feature>
<sequence length="431" mass="46298">MTQLLSFPAPADVAAQTPADRDRAIDVIRIVSLIGVVAGHTIMATSMIRDGVLIWDNLLTTSTVFQALTWVFQIMPLFFFAGVAASVGSWRPGTSWGGWLMKRCTRLYRPVFYYLAFWAVALVGLRPILPPHVYEPIAGVSIQLLWFLGAYVLVLATVPLLSRISTTRQLVVSVAAVYGFVALVDIIRLHTSGLALLGYLNMAAWVIPGMFGVAYRRGLLTRGAAWSTGLAMLGVNLALCHFGPYELSLVGIEGQRLANMSPPSLLMAGHAIMMCALVVAAAPAIARWAQRPRVWWLTAIGNSGAMTLYLWHMPALLGVHLVFDSLGWYRFPGQPHLVALSLAQLLLMTGLVGALFVALRPLENSPLPGWDGARVTAPGLRSLALGALLCVASAATLASVKWGLKDDGLYCVAIMLAGLVGARALATRSAD</sequence>
<feature type="transmembrane region" description="Helical" evidence="1">
    <location>
        <begin position="196"/>
        <end position="215"/>
    </location>
</feature>
<feature type="transmembrane region" description="Helical" evidence="1">
    <location>
        <begin position="337"/>
        <end position="359"/>
    </location>
</feature>
<evidence type="ECO:0000259" key="2">
    <source>
        <dbReference type="Pfam" id="PF01757"/>
    </source>
</evidence>
<keyword evidence="3" id="KW-0012">Acyltransferase</keyword>
<evidence type="ECO:0000313" key="3">
    <source>
        <dbReference type="EMBL" id="OHU94260.1"/>
    </source>
</evidence>
<organism evidence="3 4">
    <name type="scientific">Mycobacterium talmoniae</name>
    <dbReference type="NCBI Taxonomy" id="1858794"/>
    <lineage>
        <taxon>Bacteria</taxon>
        <taxon>Bacillati</taxon>
        <taxon>Actinomycetota</taxon>
        <taxon>Actinomycetes</taxon>
        <taxon>Mycobacteriales</taxon>
        <taxon>Mycobacteriaceae</taxon>
        <taxon>Mycobacterium</taxon>
    </lineage>
</organism>
<proteinExistence type="predicted"/>
<reference evidence="3 4" key="1">
    <citation type="submission" date="2016-10" db="EMBL/GenBank/DDBJ databases">
        <title>Genome sequence of Mycobacterium talmonii.</title>
        <authorList>
            <person name="Greninger A.L."/>
            <person name="Elliott B."/>
            <person name="Vasireddy S."/>
            <person name="Vasireddy R."/>
        </authorList>
    </citation>
    <scope>NUCLEOTIDE SEQUENCE [LARGE SCALE GENOMIC DNA]</scope>
    <source>
        <strain evidence="4">NE-TNMC-100812</strain>
    </source>
</reference>
<dbReference type="EMBL" id="MLQM01000197">
    <property type="protein sequence ID" value="OHU94260.1"/>
    <property type="molecule type" value="Genomic_DNA"/>
</dbReference>
<evidence type="ECO:0000313" key="4">
    <source>
        <dbReference type="Proteomes" id="UP000179734"/>
    </source>
</evidence>